<dbReference type="PANTHER" id="PTHR13847">
    <property type="entry name" value="SARCOSINE DEHYDROGENASE-RELATED"/>
    <property type="match status" value="1"/>
</dbReference>
<accession>A0A1L9SUE9</accession>
<dbReference type="SUPFAM" id="SSF51905">
    <property type="entry name" value="FAD/NAD(P)-binding domain"/>
    <property type="match status" value="1"/>
</dbReference>
<dbReference type="AlphaFoldDB" id="A0A1L9SUE9"/>
<proteinExistence type="predicted"/>
<dbReference type="VEuPathDB" id="FungiDB:ASPZODRAFT_148182"/>
<dbReference type="GeneID" id="34611808"/>
<gene>
    <name evidence="2" type="ORF">ASPZODRAFT_148182</name>
</gene>
<dbReference type="STRING" id="1073090.A0A1L9SUE9"/>
<dbReference type="PANTHER" id="PTHR13847:SF213">
    <property type="entry name" value="DEPENDENT OXIDOREDUCTASE, PUTATIVE-RELATED"/>
    <property type="match status" value="1"/>
</dbReference>
<evidence type="ECO:0000313" key="3">
    <source>
        <dbReference type="Proteomes" id="UP000184188"/>
    </source>
</evidence>
<dbReference type="Gene3D" id="3.30.9.10">
    <property type="entry name" value="D-Amino Acid Oxidase, subunit A, domain 2"/>
    <property type="match status" value="1"/>
</dbReference>
<feature type="domain" description="FAD dependent oxidoreductase" evidence="1">
    <location>
        <begin position="44"/>
        <end position="431"/>
    </location>
</feature>
<evidence type="ECO:0000259" key="1">
    <source>
        <dbReference type="Pfam" id="PF01266"/>
    </source>
</evidence>
<dbReference type="GO" id="GO:0005737">
    <property type="term" value="C:cytoplasm"/>
    <property type="evidence" value="ECO:0007669"/>
    <property type="project" value="TreeGrafter"/>
</dbReference>
<dbReference type="OrthoDB" id="512662at2759"/>
<reference evidence="3" key="1">
    <citation type="journal article" date="2017" name="Genome Biol.">
        <title>Comparative genomics reveals high biological diversity and specific adaptations in the industrially and medically important fungal genus Aspergillus.</title>
        <authorList>
            <person name="de Vries R.P."/>
            <person name="Riley R."/>
            <person name="Wiebenga A."/>
            <person name="Aguilar-Osorio G."/>
            <person name="Amillis S."/>
            <person name="Uchima C.A."/>
            <person name="Anderluh G."/>
            <person name="Asadollahi M."/>
            <person name="Askin M."/>
            <person name="Barry K."/>
            <person name="Battaglia E."/>
            <person name="Bayram O."/>
            <person name="Benocci T."/>
            <person name="Braus-Stromeyer S.A."/>
            <person name="Caldana C."/>
            <person name="Canovas D."/>
            <person name="Cerqueira G.C."/>
            <person name="Chen F."/>
            <person name="Chen W."/>
            <person name="Choi C."/>
            <person name="Clum A."/>
            <person name="Dos Santos R.A."/>
            <person name="Damasio A.R."/>
            <person name="Diallinas G."/>
            <person name="Emri T."/>
            <person name="Fekete E."/>
            <person name="Flipphi M."/>
            <person name="Freyberg S."/>
            <person name="Gallo A."/>
            <person name="Gournas C."/>
            <person name="Habgood R."/>
            <person name="Hainaut M."/>
            <person name="Harispe M.L."/>
            <person name="Henrissat B."/>
            <person name="Hilden K.S."/>
            <person name="Hope R."/>
            <person name="Hossain A."/>
            <person name="Karabika E."/>
            <person name="Karaffa L."/>
            <person name="Karanyi Z."/>
            <person name="Krasevec N."/>
            <person name="Kuo A."/>
            <person name="Kusch H."/>
            <person name="LaButti K."/>
            <person name="Lagendijk E.L."/>
            <person name="Lapidus A."/>
            <person name="Levasseur A."/>
            <person name="Lindquist E."/>
            <person name="Lipzen A."/>
            <person name="Logrieco A.F."/>
            <person name="MacCabe A."/>
            <person name="Maekelae M.R."/>
            <person name="Malavazi I."/>
            <person name="Melin P."/>
            <person name="Meyer V."/>
            <person name="Mielnichuk N."/>
            <person name="Miskei M."/>
            <person name="Molnar A.P."/>
            <person name="Mule G."/>
            <person name="Ngan C.Y."/>
            <person name="Orejas M."/>
            <person name="Orosz E."/>
            <person name="Ouedraogo J.P."/>
            <person name="Overkamp K.M."/>
            <person name="Park H.-S."/>
            <person name="Perrone G."/>
            <person name="Piumi F."/>
            <person name="Punt P.J."/>
            <person name="Ram A.F."/>
            <person name="Ramon A."/>
            <person name="Rauscher S."/>
            <person name="Record E."/>
            <person name="Riano-Pachon D.M."/>
            <person name="Robert V."/>
            <person name="Roehrig J."/>
            <person name="Ruller R."/>
            <person name="Salamov A."/>
            <person name="Salih N.S."/>
            <person name="Samson R.A."/>
            <person name="Sandor E."/>
            <person name="Sanguinetti M."/>
            <person name="Schuetze T."/>
            <person name="Sepcic K."/>
            <person name="Shelest E."/>
            <person name="Sherlock G."/>
            <person name="Sophianopoulou V."/>
            <person name="Squina F.M."/>
            <person name="Sun H."/>
            <person name="Susca A."/>
            <person name="Todd R.B."/>
            <person name="Tsang A."/>
            <person name="Unkles S.E."/>
            <person name="van de Wiele N."/>
            <person name="van Rossen-Uffink D."/>
            <person name="Oliveira J.V."/>
            <person name="Vesth T.C."/>
            <person name="Visser J."/>
            <person name="Yu J.-H."/>
            <person name="Zhou M."/>
            <person name="Andersen M.R."/>
            <person name="Archer D.B."/>
            <person name="Baker S.E."/>
            <person name="Benoit I."/>
            <person name="Brakhage A.A."/>
            <person name="Braus G.H."/>
            <person name="Fischer R."/>
            <person name="Frisvad J.C."/>
            <person name="Goldman G.H."/>
            <person name="Houbraken J."/>
            <person name="Oakley B."/>
            <person name="Pocsi I."/>
            <person name="Scazzocchio C."/>
            <person name="Seiboth B."/>
            <person name="vanKuyk P.A."/>
            <person name="Wortman J."/>
            <person name="Dyer P.S."/>
            <person name="Grigoriev I.V."/>
        </authorList>
    </citation>
    <scope>NUCLEOTIDE SEQUENCE [LARGE SCALE GENOMIC DNA]</scope>
    <source>
        <strain evidence="3">CBS 506.65</strain>
    </source>
</reference>
<dbReference type="InterPro" id="IPR036188">
    <property type="entry name" value="FAD/NAD-bd_sf"/>
</dbReference>
<dbReference type="Pfam" id="PF01266">
    <property type="entry name" value="DAO"/>
    <property type="match status" value="1"/>
</dbReference>
<organism evidence="2 3">
    <name type="scientific">Penicilliopsis zonata CBS 506.65</name>
    <dbReference type="NCBI Taxonomy" id="1073090"/>
    <lineage>
        <taxon>Eukaryota</taxon>
        <taxon>Fungi</taxon>
        <taxon>Dikarya</taxon>
        <taxon>Ascomycota</taxon>
        <taxon>Pezizomycotina</taxon>
        <taxon>Eurotiomycetes</taxon>
        <taxon>Eurotiomycetidae</taxon>
        <taxon>Eurotiales</taxon>
        <taxon>Aspergillaceae</taxon>
        <taxon>Penicilliopsis</taxon>
    </lineage>
</organism>
<name>A0A1L9SUE9_9EURO</name>
<dbReference type="Proteomes" id="UP000184188">
    <property type="component" value="Unassembled WGS sequence"/>
</dbReference>
<sequence>MASNPGLVIADPGLPRPNPTQPYWQDVAHPLAEVQSSELPASADYTIIGSGITGLSVAKTLLENNPNCTVTVLEARKLCSGATGRNGGQLAPNAGEEYMSLSETYGPHAAGKIVRFTFRNIQEMRVLARQYAPEESELQDVQKLRVFETPEMFDRFQSSIALLEKDHPDLKGLYTILDQETVLQKYGIHGASGGALVPAGTLWPYRLVTKVWAALVEKYSSRLSIETSTPVTAVSGSGSYTVHTPRGYIQTANVVYCTNGHTGHLLPALRGHIYPFKGTMTVQDPGNSLPNQGSSLSWGLHYPISHDPETDKYASGLFYLAQSVKTGFFYFGGERTLLRDTLSPDDSTLGRGSLANLQQTLPAYFGRPSEQWKLVSAWSGIMGFSSDGLPVVGRLPLSITRRSGNGEWIAAAFNGYGMANCLLAGEALARMMLGDDVSAWFPETYLVDEERVRRAEKDLEPTAKL</sequence>
<dbReference type="RefSeq" id="XP_022585261.1">
    <property type="nucleotide sequence ID" value="XM_022725343.1"/>
</dbReference>
<evidence type="ECO:0000313" key="2">
    <source>
        <dbReference type="EMBL" id="OJJ50751.1"/>
    </source>
</evidence>
<dbReference type="InterPro" id="IPR006076">
    <property type="entry name" value="FAD-dep_OxRdtase"/>
</dbReference>
<protein>
    <recommendedName>
        <fullName evidence="1">FAD dependent oxidoreductase domain-containing protein</fullName>
    </recommendedName>
</protein>
<dbReference type="EMBL" id="KV878336">
    <property type="protein sequence ID" value="OJJ50751.1"/>
    <property type="molecule type" value="Genomic_DNA"/>
</dbReference>
<dbReference type="Gene3D" id="3.50.50.60">
    <property type="entry name" value="FAD/NAD(P)-binding domain"/>
    <property type="match status" value="1"/>
</dbReference>
<keyword evidence="3" id="KW-1185">Reference proteome</keyword>